<comment type="caution">
    <text evidence="8">The sequence shown here is derived from an EMBL/GenBank/DDBJ whole genome shotgun (WGS) entry which is preliminary data.</text>
</comment>
<keyword evidence="6" id="KW-0443">Lipid metabolism</keyword>
<keyword evidence="3 5" id="KW-0949">S-adenosyl-L-methionine</keyword>
<dbReference type="GO" id="GO:0003838">
    <property type="term" value="F:sterol 24-C-methyltransferase activity"/>
    <property type="evidence" value="ECO:0007669"/>
    <property type="project" value="TreeGrafter"/>
</dbReference>
<evidence type="ECO:0000313" key="9">
    <source>
        <dbReference type="Proteomes" id="UP001210925"/>
    </source>
</evidence>
<dbReference type="InterPro" id="IPR029063">
    <property type="entry name" value="SAM-dependent_MTases_sf"/>
</dbReference>
<dbReference type="Pfam" id="PF08241">
    <property type="entry name" value="Methyltransf_11"/>
    <property type="match status" value="1"/>
</dbReference>
<reference evidence="8" key="1">
    <citation type="submission" date="2020-05" db="EMBL/GenBank/DDBJ databases">
        <title>Phylogenomic resolution of chytrid fungi.</title>
        <authorList>
            <person name="Stajich J.E."/>
            <person name="Amses K."/>
            <person name="Simmons R."/>
            <person name="Seto K."/>
            <person name="Myers J."/>
            <person name="Bonds A."/>
            <person name="Quandt C.A."/>
            <person name="Barry K."/>
            <person name="Liu P."/>
            <person name="Grigoriev I."/>
            <person name="Longcore J.E."/>
            <person name="James T.Y."/>
        </authorList>
    </citation>
    <scope>NUCLEOTIDE SEQUENCE</scope>
    <source>
        <strain evidence="8">PLAUS21</strain>
    </source>
</reference>
<accession>A0AAD5UKR4</accession>
<evidence type="ECO:0000256" key="6">
    <source>
        <dbReference type="RuleBase" id="RU362025"/>
    </source>
</evidence>
<dbReference type="SUPFAM" id="SSF53335">
    <property type="entry name" value="S-adenosyl-L-methionine-dependent methyltransferases"/>
    <property type="match status" value="1"/>
</dbReference>
<dbReference type="Pfam" id="PF08498">
    <property type="entry name" value="Sterol_MT_C"/>
    <property type="match status" value="1"/>
</dbReference>
<feature type="domain" description="SAM-dependent methyltransferase Erg6/SMT-type" evidence="7">
    <location>
        <begin position="72"/>
        <end position="370"/>
    </location>
</feature>
<keyword evidence="6" id="KW-0444">Lipid biosynthesis</keyword>
<comment type="function">
    <text evidence="6">Catalyzes the transfer of methyl groups from S-adenosyl-methionine to the C-24 of sterols.</text>
</comment>
<dbReference type="InterPro" id="IPR013216">
    <property type="entry name" value="Methyltransf_11"/>
</dbReference>
<dbReference type="InterPro" id="IPR030384">
    <property type="entry name" value="MeTrfase_SMT"/>
</dbReference>
<dbReference type="AlphaFoldDB" id="A0AAD5UKR4"/>
<dbReference type="Proteomes" id="UP001210925">
    <property type="component" value="Unassembled WGS sequence"/>
</dbReference>
<dbReference type="Gene3D" id="3.40.50.150">
    <property type="entry name" value="Vaccinia Virus protein VP39"/>
    <property type="match status" value="1"/>
</dbReference>
<evidence type="ECO:0000259" key="7">
    <source>
        <dbReference type="PROSITE" id="PS51685"/>
    </source>
</evidence>
<organism evidence="8 9">
    <name type="scientific">Boothiomyces macroporosus</name>
    <dbReference type="NCBI Taxonomy" id="261099"/>
    <lineage>
        <taxon>Eukaryota</taxon>
        <taxon>Fungi</taxon>
        <taxon>Fungi incertae sedis</taxon>
        <taxon>Chytridiomycota</taxon>
        <taxon>Chytridiomycota incertae sedis</taxon>
        <taxon>Chytridiomycetes</taxon>
        <taxon>Rhizophydiales</taxon>
        <taxon>Terramycetaceae</taxon>
        <taxon>Boothiomyces</taxon>
    </lineage>
</organism>
<dbReference type="InterPro" id="IPR013705">
    <property type="entry name" value="Sterol_MeTrfase_C"/>
</dbReference>
<evidence type="ECO:0000256" key="1">
    <source>
        <dbReference type="ARBA" id="ARBA00022603"/>
    </source>
</evidence>
<dbReference type="EMBL" id="JADGKB010000022">
    <property type="protein sequence ID" value="KAJ3258996.1"/>
    <property type="molecule type" value="Genomic_DNA"/>
</dbReference>
<keyword evidence="6" id="KW-0752">Steroid biosynthesis</keyword>
<gene>
    <name evidence="8" type="ORF">HK103_003137</name>
</gene>
<dbReference type="InterPro" id="IPR050447">
    <property type="entry name" value="Erg6_SMT_methyltransf"/>
</dbReference>
<keyword evidence="9" id="KW-1185">Reference proteome</keyword>
<dbReference type="PANTHER" id="PTHR44068:SF1">
    <property type="entry name" value="HYPOTHETICAL LOC100005854"/>
    <property type="match status" value="1"/>
</dbReference>
<sequence>MTKPELPTPNQNPEQDNFLLRLRTKNTDSSSHAATVSSYASYWEADHKNGIENTDQTVAERRKGSDSLTNHFYDMVTDFYEYGWGQSFHFAPIYKDSTFTQCISRHEDFLALKLGLKPGMTCLDVGCGVGGPLREIAKFSGSKIVGLNNNEYQVKRCDFLANKYGMTRLCKAVKGNFEAMPFPDNHFDAAYAIEATCHARHLENPYGEVFRTLKPGSYFACYEWLTTEDYDESNLTHKRIIHALEEGNSIAKLYTIEQCLQAVKNVGFELVEYQDLADPRNPIVQSAQQPWQTPLKGSYKLSFDNLTNFTMNPLGRFITDKFVWGLEMVGFAPKGTRQVSQILNKGADALVEAGDLNLFTPMFFFLARKPLETEVVEH</sequence>
<dbReference type="CDD" id="cd02440">
    <property type="entry name" value="AdoMet_MTases"/>
    <property type="match status" value="1"/>
</dbReference>
<evidence type="ECO:0000256" key="5">
    <source>
        <dbReference type="PROSITE-ProRule" id="PRU01022"/>
    </source>
</evidence>
<dbReference type="PANTHER" id="PTHR44068">
    <property type="entry name" value="ZGC:194242"/>
    <property type="match status" value="1"/>
</dbReference>
<evidence type="ECO:0000256" key="2">
    <source>
        <dbReference type="ARBA" id="ARBA00022679"/>
    </source>
</evidence>
<name>A0AAD5UKR4_9FUNG</name>
<dbReference type="EC" id="2.1.1.-" evidence="6"/>
<keyword evidence="6" id="KW-0756">Sterol biosynthesis</keyword>
<evidence type="ECO:0000256" key="3">
    <source>
        <dbReference type="ARBA" id="ARBA00022691"/>
    </source>
</evidence>
<keyword evidence="1 5" id="KW-0489">Methyltransferase</keyword>
<keyword evidence="2 5" id="KW-0808">Transferase</keyword>
<comment type="similarity">
    <text evidence="4 5 6">Belongs to the class I-like SAM-binding methyltransferase superfamily. Erg6/SMT family.</text>
</comment>
<evidence type="ECO:0000313" key="8">
    <source>
        <dbReference type="EMBL" id="KAJ3258996.1"/>
    </source>
</evidence>
<evidence type="ECO:0000256" key="4">
    <source>
        <dbReference type="ARBA" id="ARBA00038188"/>
    </source>
</evidence>
<comment type="pathway">
    <text evidence="6">Steroid metabolism.</text>
</comment>
<dbReference type="GO" id="GO:0006696">
    <property type="term" value="P:ergosterol biosynthetic process"/>
    <property type="evidence" value="ECO:0007669"/>
    <property type="project" value="TreeGrafter"/>
</dbReference>
<dbReference type="GO" id="GO:0032259">
    <property type="term" value="P:methylation"/>
    <property type="evidence" value="ECO:0007669"/>
    <property type="project" value="UniProtKB-KW"/>
</dbReference>
<proteinExistence type="inferred from homology"/>
<protein>
    <recommendedName>
        <fullName evidence="6">Sterol 24-C-methyltransferase</fullName>
        <ecNumber evidence="6">2.1.1.-</ecNumber>
    </recommendedName>
    <alternativeName>
        <fullName evidence="6">Delta(24)-sterol C-methyltransferase</fullName>
    </alternativeName>
</protein>
<dbReference type="PROSITE" id="PS51685">
    <property type="entry name" value="SAM_MT_ERG6_SMT"/>
    <property type="match status" value="1"/>
</dbReference>
<keyword evidence="6" id="KW-0753">Steroid metabolism</keyword>
<keyword evidence="6" id="KW-1207">Sterol metabolism</keyword>
<dbReference type="GO" id="GO:0005783">
    <property type="term" value="C:endoplasmic reticulum"/>
    <property type="evidence" value="ECO:0007669"/>
    <property type="project" value="TreeGrafter"/>
</dbReference>